<accession>A0ABD3PAZ2</accession>
<protein>
    <recommendedName>
        <fullName evidence="3">AP2/ERF domain-containing protein</fullName>
    </recommendedName>
</protein>
<name>A0ABD3PAZ2_9STRA</name>
<gene>
    <name evidence="1" type="ORF">ACHAWO_011963</name>
</gene>
<proteinExistence type="predicted"/>
<evidence type="ECO:0000313" key="1">
    <source>
        <dbReference type="EMBL" id="KAL3785218.1"/>
    </source>
</evidence>
<comment type="caution">
    <text evidence="1">The sequence shown here is derived from an EMBL/GenBank/DDBJ whole genome shotgun (WGS) entry which is preliminary data.</text>
</comment>
<sequence length="366" mass="40144">MHYNSELIHLFSNTTLLLGLYNVSADAALAYDIAQRLMMEMMSIDGEDTEVHGTDSKLTERVQHLELRKLEELEKDSDLSSPSLDWLDDASTTDDIKLAVSSKDIEGFNFHTPQEFYTAREKEITERRLNSSTNPLEDASGTYPEVFVLKMRIRKDAIKVTKAVIVSNAGMTLDDDETKRNWNYNVDENTTTVKSPIAVPLIPDTDTYTNTTMYDNATFANPIMGEQTAGAAINQNAYAMKGIAMNAGAVHPVNPYGVAGAMNAGGYPPIGGMPQASYAQSYNPMMQYQGGMIPGGAVQPDTGYNTMYGHNGGSVSGNNVIGSHPLENASIEQIDQRIIMLRQQKYQLEMMLRGQVQPGGVAGTQF</sequence>
<evidence type="ECO:0000313" key="2">
    <source>
        <dbReference type="Proteomes" id="UP001530400"/>
    </source>
</evidence>
<dbReference type="AlphaFoldDB" id="A0ABD3PAZ2"/>
<dbReference type="EMBL" id="JALLPJ020000700">
    <property type="protein sequence ID" value="KAL3785218.1"/>
    <property type="molecule type" value="Genomic_DNA"/>
</dbReference>
<organism evidence="1 2">
    <name type="scientific">Cyclotella atomus</name>
    <dbReference type="NCBI Taxonomy" id="382360"/>
    <lineage>
        <taxon>Eukaryota</taxon>
        <taxon>Sar</taxon>
        <taxon>Stramenopiles</taxon>
        <taxon>Ochrophyta</taxon>
        <taxon>Bacillariophyta</taxon>
        <taxon>Coscinodiscophyceae</taxon>
        <taxon>Thalassiosirophycidae</taxon>
        <taxon>Stephanodiscales</taxon>
        <taxon>Stephanodiscaceae</taxon>
        <taxon>Cyclotella</taxon>
    </lineage>
</organism>
<dbReference type="Proteomes" id="UP001530400">
    <property type="component" value="Unassembled WGS sequence"/>
</dbReference>
<evidence type="ECO:0008006" key="3">
    <source>
        <dbReference type="Google" id="ProtNLM"/>
    </source>
</evidence>
<keyword evidence="2" id="KW-1185">Reference proteome</keyword>
<reference evidence="1 2" key="1">
    <citation type="submission" date="2024-10" db="EMBL/GenBank/DDBJ databases">
        <title>Updated reference genomes for cyclostephanoid diatoms.</title>
        <authorList>
            <person name="Roberts W.R."/>
            <person name="Alverson A.J."/>
        </authorList>
    </citation>
    <scope>NUCLEOTIDE SEQUENCE [LARGE SCALE GENOMIC DNA]</scope>
    <source>
        <strain evidence="1 2">AJA010-31</strain>
    </source>
</reference>